<name>A0A0F3NC52_9RICK</name>
<keyword evidence="1" id="KW-0472">Membrane</keyword>
<accession>A0A0F3NC52</accession>
<dbReference type="Pfam" id="PF10947">
    <property type="entry name" value="DUF2628"/>
    <property type="match status" value="1"/>
</dbReference>
<dbReference type="Proteomes" id="UP000033546">
    <property type="component" value="Unassembled WGS sequence"/>
</dbReference>
<evidence type="ECO:0000313" key="2">
    <source>
        <dbReference type="EMBL" id="KJV65648.1"/>
    </source>
</evidence>
<feature type="transmembrane region" description="Helical" evidence="1">
    <location>
        <begin position="71"/>
        <end position="88"/>
    </location>
</feature>
<protein>
    <recommendedName>
        <fullName evidence="4">DUF2628 domain-containing protein</fullName>
    </recommendedName>
</protein>
<sequence length="120" mass="14526">MQSFIIYKYQKKINTLDSIVFVQDRFSFMAFIFSVFFTLYNKLWLLSFISVSVFTGIYLMYHILNFISFPTYLSINLLYMFYMALSYPDWYQAKLKNMGYRIHDIIFAESLLSAKLKFKR</sequence>
<evidence type="ECO:0000313" key="3">
    <source>
        <dbReference type="Proteomes" id="UP000033546"/>
    </source>
</evidence>
<evidence type="ECO:0000256" key="1">
    <source>
        <dbReference type="SAM" id="Phobius"/>
    </source>
</evidence>
<dbReference type="PATRIC" id="fig|1359167.3.peg.577"/>
<keyword evidence="1" id="KW-0812">Transmembrane</keyword>
<proteinExistence type="predicted"/>
<keyword evidence="1" id="KW-1133">Transmembrane helix</keyword>
<dbReference type="EMBL" id="LANU01000002">
    <property type="protein sequence ID" value="KJV65648.1"/>
    <property type="molecule type" value="Genomic_DNA"/>
</dbReference>
<gene>
    <name evidence="2" type="ORF">EMUCRT_0598</name>
</gene>
<dbReference type="InterPro" id="IPR024399">
    <property type="entry name" value="DUF2628"/>
</dbReference>
<organism evidence="2 3">
    <name type="scientific">Ehrlichia cf. muris str. EmCRT</name>
    <dbReference type="NCBI Taxonomy" id="1359167"/>
    <lineage>
        <taxon>Bacteria</taxon>
        <taxon>Pseudomonadati</taxon>
        <taxon>Pseudomonadota</taxon>
        <taxon>Alphaproteobacteria</taxon>
        <taxon>Rickettsiales</taxon>
        <taxon>Anaplasmataceae</taxon>
        <taxon>Ehrlichia</taxon>
    </lineage>
</organism>
<reference evidence="2 3" key="1">
    <citation type="submission" date="2015-02" db="EMBL/GenBank/DDBJ databases">
        <title>Genome Sequencing of Rickettsiales.</title>
        <authorList>
            <person name="Daugherty S.C."/>
            <person name="Su Q."/>
            <person name="Abolude K."/>
            <person name="Beier-Sexton M."/>
            <person name="Carlyon J.A."/>
            <person name="Carter R."/>
            <person name="Day N.P."/>
            <person name="Dumler S.J."/>
            <person name="Dyachenko V."/>
            <person name="Godinez A."/>
            <person name="Kurtti T.J."/>
            <person name="Lichay M."/>
            <person name="Mullins K.E."/>
            <person name="Ott S."/>
            <person name="Pappas-Brown V."/>
            <person name="Paris D.H."/>
            <person name="Patel P."/>
            <person name="Richards A.L."/>
            <person name="Sadzewicz L."/>
            <person name="Sears K."/>
            <person name="Seidman D."/>
            <person name="Sengamalay N."/>
            <person name="Stenos J."/>
            <person name="Tallon L.J."/>
            <person name="Vincent G."/>
            <person name="Fraser C.M."/>
            <person name="Munderloh U."/>
            <person name="Dunning-Hotopp J.C."/>
        </authorList>
    </citation>
    <scope>NUCLEOTIDE SEQUENCE [LARGE SCALE GENOMIC DNA]</scope>
    <source>
        <strain evidence="2 3">EmCRT</strain>
    </source>
</reference>
<feature type="transmembrane region" description="Helical" evidence="1">
    <location>
        <begin position="20"/>
        <end position="37"/>
    </location>
</feature>
<comment type="caution">
    <text evidence="2">The sequence shown here is derived from an EMBL/GenBank/DDBJ whole genome shotgun (WGS) entry which is preliminary data.</text>
</comment>
<evidence type="ECO:0008006" key="4">
    <source>
        <dbReference type="Google" id="ProtNLM"/>
    </source>
</evidence>
<dbReference type="AlphaFoldDB" id="A0A0F3NC52"/>